<protein>
    <submittedName>
        <fullName evidence="12">Acyl-CoA dehydrogenase</fullName>
    </submittedName>
</protein>
<dbReference type="Gene3D" id="1.20.140.10">
    <property type="entry name" value="Butyryl-CoA Dehydrogenase, subunit A, domain 3"/>
    <property type="match status" value="2"/>
</dbReference>
<dbReference type="Pfam" id="PF00441">
    <property type="entry name" value="Acyl-CoA_dh_1"/>
    <property type="match status" value="1"/>
</dbReference>
<dbReference type="FunFam" id="2.40.110.10:FF:000006">
    <property type="entry name" value="very long-chain specific acyl-CoA dehydrogenase, mitochondrial"/>
    <property type="match status" value="1"/>
</dbReference>
<dbReference type="AlphaFoldDB" id="A0A6I6G529"/>
<dbReference type="EMBL" id="CP046566">
    <property type="protein sequence ID" value="QGW27134.1"/>
    <property type="molecule type" value="Genomic_DNA"/>
</dbReference>
<dbReference type="Gene3D" id="2.40.110.10">
    <property type="entry name" value="Butyryl-CoA Dehydrogenase, subunit A, domain 2"/>
    <property type="match status" value="1"/>
</dbReference>
<keyword evidence="4 7" id="KW-0274">FAD</keyword>
<dbReference type="Gene3D" id="1.10.540.10">
    <property type="entry name" value="Acyl-CoA dehydrogenase/oxidase, N-terminal domain"/>
    <property type="match status" value="1"/>
</dbReference>
<feature type="domain" description="Acyl-CoA dehydrogenase/oxidase C-terminal" evidence="8">
    <location>
        <begin position="255"/>
        <end position="417"/>
    </location>
</feature>
<evidence type="ECO:0000313" key="13">
    <source>
        <dbReference type="Proteomes" id="UP000426027"/>
    </source>
</evidence>
<dbReference type="Pfam" id="PF21263">
    <property type="entry name" value="Acyl-CoA-dh_C"/>
    <property type="match status" value="1"/>
</dbReference>
<keyword evidence="3 7" id="KW-0285">Flavoprotein</keyword>
<dbReference type="KEGG" id="fls:GLV81_02585"/>
<dbReference type="InterPro" id="IPR006091">
    <property type="entry name" value="Acyl-CoA_Oxase/DH_mid-dom"/>
</dbReference>
<gene>
    <name evidence="12" type="ORF">GLV81_02585</name>
</gene>
<evidence type="ECO:0000313" key="12">
    <source>
        <dbReference type="EMBL" id="QGW27134.1"/>
    </source>
</evidence>
<evidence type="ECO:0000256" key="1">
    <source>
        <dbReference type="ARBA" id="ARBA00001974"/>
    </source>
</evidence>
<dbReference type="GO" id="GO:0050660">
    <property type="term" value="F:flavin adenine dinucleotide binding"/>
    <property type="evidence" value="ECO:0007669"/>
    <property type="project" value="InterPro"/>
</dbReference>
<evidence type="ECO:0000256" key="6">
    <source>
        <dbReference type="ARBA" id="ARBA00052546"/>
    </source>
</evidence>
<feature type="domain" description="Acyl-CoA oxidase/dehydrogenase middle" evidence="9">
    <location>
        <begin position="150"/>
        <end position="243"/>
    </location>
</feature>
<dbReference type="PROSITE" id="PS00073">
    <property type="entry name" value="ACYL_COA_DH_2"/>
    <property type="match status" value="1"/>
</dbReference>
<accession>A0A6I6G529</accession>
<dbReference type="FunFam" id="1.10.540.10:FF:000001">
    <property type="entry name" value="Very long-chain-specific acyl-CoA dehydrogenase, mitochondrial"/>
    <property type="match status" value="1"/>
</dbReference>
<dbReference type="InterPro" id="IPR036250">
    <property type="entry name" value="AcylCo_DH-like_C"/>
</dbReference>
<dbReference type="InterPro" id="IPR049426">
    <property type="entry name" value="Acyl-CoA-dh-like_C"/>
</dbReference>
<comment type="similarity">
    <text evidence="2 7">Belongs to the acyl-CoA dehydrogenase family.</text>
</comment>
<evidence type="ECO:0000259" key="9">
    <source>
        <dbReference type="Pfam" id="PF02770"/>
    </source>
</evidence>
<name>A0A6I6G529_9BACT</name>
<feature type="domain" description="Acyl-CoA dehydrogenase/oxidase N-terminal" evidence="10">
    <location>
        <begin position="34"/>
        <end position="146"/>
    </location>
</feature>
<feature type="domain" description="Acyl-CoA dehydrogenase-like C-terminal" evidence="11">
    <location>
        <begin position="467"/>
        <end position="570"/>
    </location>
</feature>
<evidence type="ECO:0000256" key="3">
    <source>
        <dbReference type="ARBA" id="ARBA00022630"/>
    </source>
</evidence>
<evidence type="ECO:0000256" key="2">
    <source>
        <dbReference type="ARBA" id="ARBA00009347"/>
    </source>
</evidence>
<dbReference type="InterPro" id="IPR009075">
    <property type="entry name" value="AcylCo_DH/oxidase_C"/>
</dbReference>
<dbReference type="FunFam" id="1.20.140.10:FF:000019">
    <property type="entry name" value="Acyl-CoA dehydrogenase"/>
    <property type="match status" value="1"/>
</dbReference>
<organism evidence="12 13">
    <name type="scientific">Phnomibacter ginsenosidimutans</name>
    <dbReference type="NCBI Taxonomy" id="2676868"/>
    <lineage>
        <taxon>Bacteria</taxon>
        <taxon>Pseudomonadati</taxon>
        <taxon>Bacteroidota</taxon>
        <taxon>Chitinophagia</taxon>
        <taxon>Chitinophagales</taxon>
        <taxon>Chitinophagaceae</taxon>
        <taxon>Phnomibacter</taxon>
    </lineage>
</organism>
<comment type="cofactor">
    <cofactor evidence="1 7">
        <name>FAD</name>
        <dbReference type="ChEBI" id="CHEBI:57692"/>
    </cofactor>
</comment>
<dbReference type="Pfam" id="PF02771">
    <property type="entry name" value="Acyl-CoA_dh_N"/>
    <property type="match status" value="1"/>
</dbReference>
<evidence type="ECO:0000259" key="8">
    <source>
        <dbReference type="Pfam" id="PF00441"/>
    </source>
</evidence>
<dbReference type="Pfam" id="PF02770">
    <property type="entry name" value="Acyl-CoA_dh_M"/>
    <property type="match status" value="1"/>
</dbReference>
<dbReference type="PANTHER" id="PTHR43884:SF12">
    <property type="entry name" value="ISOVALERYL-COA DEHYDROGENASE, MITOCHONDRIAL-RELATED"/>
    <property type="match status" value="1"/>
</dbReference>
<proteinExistence type="inferred from homology"/>
<reference evidence="12 13" key="1">
    <citation type="submission" date="2019-11" db="EMBL/GenBank/DDBJ databases">
        <authorList>
            <person name="Im W.T."/>
        </authorList>
    </citation>
    <scope>NUCLEOTIDE SEQUENCE [LARGE SCALE GENOMIC DNA]</scope>
    <source>
        <strain evidence="12 13">SB-02</strain>
    </source>
</reference>
<dbReference type="SUPFAM" id="SSF56645">
    <property type="entry name" value="Acyl-CoA dehydrogenase NM domain-like"/>
    <property type="match status" value="1"/>
</dbReference>
<dbReference type="PANTHER" id="PTHR43884">
    <property type="entry name" value="ACYL-COA DEHYDROGENASE"/>
    <property type="match status" value="1"/>
</dbReference>
<dbReference type="InterPro" id="IPR013786">
    <property type="entry name" value="AcylCoA_DH/ox_N"/>
</dbReference>
<dbReference type="PROSITE" id="PS00072">
    <property type="entry name" value="ACYL_COA_DH_1"/>
    <property type="match status" value="1"/>
</dbReference>
<dbReference type="SUPFAM" id="SSF47203">
    <property type="entry name" value="Acyl-CoA dehydrogenase C-terminal domain-like"/>
    <property type="match status" value="1"/>
</dbReference>
<evidence type="ECO:0000256" key="7">
    <source>
        <dbReference type="RuleBase" id="RU362125"/>
    </source>
</evidence>
<dbReference type="InterPro" id="IPR009100">
    <property type="entry name" value="AcylCoA_DH/oxidase_NM_dom_sf"/>
</dbReference>
<sequence length="598" mass="65737">MSTELKPTAAALKGAEWLVKETNPADVFIPEDFSEEQQMIMDMCQQFLDTEVLPHIDRIDKMEPGLMPSLMDKAGEQGLLGVSIPEELGGLGKPFIESMIVAEGLGGGYSFSVAMAAHTGIGTLPILYFGTDAQKAKYIPKLASGEWKGAYGLTEPNSGSDALSAKTVAKLSDDGQHYILNGQKCWITNGGFADVYTVFAKIDGDKFTAFIVERGMEGFTQGSEEHKMGIKGSSTVQLYFQDCKVPVENVLGEIGRGHVIAFNILNIGRLKLDAAALGGSKRSLDITIQYANTREQFKQPISNFGAIKHKLAEMAIRCWADESALYRTSKLIQDKEHELQAAGKSFAEALLGAAEEYAVECAVMKVHGSETLDFVVDEGVQVHGGNGFSDEYPISRAYRDSRINRIYEGTNEINRLLSVDMVLKRALKGKIDLMTPAMNVMKELMSIPDFGAEDEGMFAAEVKAIQNMKKAILMVSGGAVQKLMMQLEHEQEVLMHIADMSIATYVAESCLLRVQKLANLRGEAAVALDTDMMRCYLNDAVDLVNKHGKEAINAFADGDEQRMMLLGLKRFTKYGPFNSKDARRRIADKLISENKYCF</sequence>
<dbReference type="InterPro" id="IPR006089">
    <property type="entry name" value="Acyl-CoA_DH_CS"/>
</dbReference>
<evidence type="ECO:0000256" key="5">
    <source>
        <dbReference type="ARBA" id="ARBA00023002"/>
    </source>
</evidence>
<evidence type="ECO:0000256" key="4">
    <source>
        <dbReference type="ARBA" id="ARBA00022827"/>
    </source>
</evidence>
<dbReference type="GO" id="GO:0003995">
    <property type="term" value="F:acyl-CoA dehydrogenase activity"/>
    <property type="evidence" value="ECO:0007669"/>
    <property type="project" value="InterPro"/>
</dbReference>
<evidence type="ECO:0000259" key="10">
    <source>
        <dbReference type="Pfam" id="PF02771"/>
    </source>
</evidence>
<keyword evidence="13" id="KW-1185">Reference proteome</keyword>
<dbReference type="InterPro" id="IPR037069">
    <property type="entry name" value="AcylCoA_DH/ox_N_sf"/>
</dbReference>
<keyword evidence="5 7" id="KW-0560">Oxidoreductase</keyword>
<dbReference type="Proteomes" id="UP000426027">
    <property type="component" value="Chromosome"/>
</dbReference>
<comment type="catalytic activity">
    <reaction evidence="6">
        <text>a 2,3-saturated acyl-CoA + A = a 2,3-dehydroacyl-CoA + AH2</text>
        <dbReference type="Rhea" id="RHEA:48608"/>
        <dbReference type="ChEBI" id="CHEBI:13193"/>
        <dbReference type="ChEBI" id="CHEBI:17499"/>
        <dbReference type="ChEBI" id="CHEBI:60015"/>
        <dbReference type="ChEBI" id="CHEBI:65111"/>
    </reaction>
</comment>
<evidence type="ECO:0000259" key="11">
    <source>
        <dbReference type="Pfam" id="PF21263"/>
    </source>
</evidence>
<dbReference type="RefSeq" id="WP_157476588.1">
    <property type="nucleotide sequence ID" value="NZ_CP046566.1"/>
</dbReference>
<dbReference type="InterPro" id="IPR046373">
    <property type="entry name" value="Acyl-CoA_Oxase/DH_mid-dom_sf"/>
</dbReference>